<accession>A0A6H1Z712</accession>
<sequence>MKQGQNKMVKTDDKLSRLLDIAVRGKEELTNDQIEAIHSRIQELVSGIKGQFVELARWLWVVKNWRLWEKMGFETQEAFIEQITEEASISRTDFFGMIRSYGLVSEGHIKEEDLSQIGLKNANIMARAIEGGGNVEEWKEKAKIMPLRHLELEARKVEGKETPHQKTITFIKPKVLVEFLLLLLVEEGIDESENLNKLLGAIMRLGKIRIFRDLELGYIGLEKEE</sequence>
<dbReference type="AlphaFoldDB" id="A0A6H1Z712"/>
<evidence type="ECO:0000313" key="2">
    <source>
        <dbReference type="EMBL" id="QJB04999.1"/>
    </source>
</evidence>
<name>A0A6H1Z712_9ZZZZ</name>
<evidence type="ECO:0000313" key="1">
    <source>
        <dbReference type="EMBL" id="QJA43344.1"/>
    </source>
</evidence>
<proteinExistence type="predicted"/>
<reference evidence="1" key="1">
    <citation type="submission" date="2020-03" db="EMBL/GenBank/DDBJ databases">
        <title>The deep terrestrial virosphere.</title>
        <authorList>
            <person name="Holmfeldt K."/>
            <person name="Nilsson E."/>
            <person name="Simone D."/>
            <person name="Lopez-Fernandez M."/>
            <person name="Wu X."/>
            <person name="de Brujin I."/>
            <person name="Lundin D."/>
            <person name="Andersson A."/>
            <person name="Bertilsson S."/>
            <person name="Dopson M."/>
        </authorList>
    </citation>
    <scope>NUCLEOTIDE SEQUENCE</scope>
    <source>
        <strain evidence="1">MM171A00247</strain>
        <strain evidence="2">MM171B00144</strain>
    </source>
</reference>
<dbReference type="EMBL" id="MT143700">
    <property type="protein sequence ID" value="QJA43344.1"/>
    <property type="molecule type" value="Genomic_DNA"/>
</dbReference>
<gene>
    <name evidence="1" type="ORF">MM171A00247_0058</name>
    <name evidence="2" type="ORF">MM171B00144_0038</name>
</gene>
<dbReference type="EMBL" id="MT143893">
    <property type="protein sequence ID" value="QJB04999.1"/>
    <property type="molecule type" value="Genomic_DNA"/>
</dbReference>
<protein>
    <submittedName>
        <fullName evidence="1">Uncharacterized protein</fullName>
    </submittedName>
</protein>
<organism evidence="1">
    <name type="scientific">viral metagenome</name>
    <dbReference type="NCBI Taxonomy" id="1070528"/>
    <lineage>
        <taxon>unclassified sequences</taxon>
        <taxon>metagenomes</taxon>
        <taxon>organismal metagenomes</taxon>
    </lineage>
</organism>